<proteinExistence type="predicted"/>
<gene>
    <name evidence="1" type="ORF">AAAT05_03510</name>
</gene>
<comment type="caution">
    <text evidence="1">The sequence shown here is derived from an EMBL/GenBank/DDBJ whole genome shotgun (WGS) entry which is preliminary data.</text>
</comment>
<accession>A0ABV1IEU2</accession>
<dbReference type="Proteomes" id="UP001478817">
    <property type="component" value="Unassembled WGS sequence"/>
</dbReference>
<evidence type="ECO:0008006" key="3">
    <source>
        <dbReference type="Google" id="ProtNLM"/>
    </source>
</evidence>
<evidence type="ECO:0000313" key="2">
    <source>
        <dbReference type="Proteomes" id="UP001478817"/>
    </source>
</evidence>
<sequence length="154" mass="16551">MTADSNGAELREGVSAKTDELASQLLGKALDVLAVGEELDVLLAVQDEAGTVASYEFADDGPEECLEGAHRRVGELARDHGDPRAHLGEPLRYALAYRGAIADEKGAYQDAVLLEFGERGWRSYSAFSLVEVTGDEDTFGWTEPQPAGELDPLL</sequence>
<keyword evidence="2" id="KW-1185">Reference proteome</keyword>
<dbReference type="EMBL" id="JBBNGS010000004">
    <property type="protein sequence ID" value="MEQ2637407.1"/>
    <property type="molecule type" value="Genomic_DNA"/>
</dbReference>
<name>A0ABV1IEU2_9ACTN</name>
<dbReference type="RefSeq" id="WP_124107487.1">
    <property type="nucleotide sequence ID" value="NZ_JBBNGS010000004.1"/>
</dbReference>
<evidence type="ECO:0000313" key="1">
    <source>
        <dbReference type="EMBL" id="MEQ2637407.1"/>
    </source>
</evidence>
<organism evidence="1 2">
    <name type="scientific">Paratractidigestivibacter faecalis</name>
    <dbReference type="NCBI Taxonomy" id="2292441"/>
    <lineage>
        <taxon>Bacteria</taxon>
        <taxon>Bacillati</taxon>
        <taxon>Actinomycetota</taxon>
        <taxon>Coriobacteriia</taxon>
        <taxon>Coriobacteriales</taxon>
        <taxon>Atopobiaceae</taxon>
        <taxon>Paratractidigestivibacter</taxon>
    </lineage>
</organism>
<reference evidence="1 2" key="1">
    <citation type="submission" date="2024-04" db="EMBL/GenBank/DDBJ databases">
        <title>Human intestinal bacterial collection.</title>
        <authorList>
            <person name="Pauvert C."/>
            <person name="Hitch T.C.A."/>
            <person name="Clavel T."/>
        </authorList>
    </citation>
    <scope>NUCLEOTIDE SEQUENCE [LARGE SCALE GENOMIC DNA]</scope>
    <source>
        <strain evidence="1 2">CLA-AA-H197</strain>
    </source>
</reference>
<protein>
    <recommendedName>
        <fullName evidence="3">DUF600 family protein</fullName>
    </recommendedName>
</protein>